<evidence type="ECO:0000256" key="2">
    <source>
        <dbReference type="ARBA" id="ARBA00022737"/>
    </source>
</evidence>
<gene>
    <name evidence="4" type="ORF">QQF64_035792</name>
</gene>
<dbReference type="SUPFAM" id="SSF49899">
    <property type="entry name" value="Concanavalin A-like lectins/glucanases"/>
    <property type="match status" value="1"/>
</dbReference>
<feature type="domain" description="SPRY-associated" evidence="3">
    <location>
        <begin position="241"/>
        <end position="267"/>
    </location>
</feature>
<dbReference type="Proteomes" id="UP001558613">
    <property type="component" value="Unassembled WGS sequence"/>
</dbReference>
<dbReference type="InterPro" id="IPR013320">
    <property type="entry name" value="ConA-like_dom_sf"/>
</dbReference>
<keyword evidence="2" id="KW-0677">Repeat</keyword>
<dbReference type="Pfam" id="PF13516">
    <property type="entry name" value="LRR_6"/>
    <property type="match status" value="2"/>
</dbReference>
<dbReference type="Gene3D" id="2.60.120.920">
    <property type="match status" value="1"/>
</dbReference>
<dbReference type="InterPro" id="IPR006574">
    <property type="entry name" value="PRY"/>
</dbReference>
<evidence type="ECO:0000313" key="4">
    <source>
        <dbReference type="EMBL" id="KAL1276169.1"/>
    </source>
</evidence>
<name>A0ABR3NGX2_9TELE</name>
<dbReference type="InterPro" id="IPR043136">
    <property type="entry name" value="B30.2/SPRY_sf"/>
</dbReference>
<dbReference type="InterPro" id="IPR001611">
    <property type="entry name" value="Leu-rich_rpt"/>
</dbReference>
<accession>A0ABR3NGX2</accession>
<evidence type="ECO:0000313" key="5">
    <source>
        <dbReference type="Proteomes" id="UP001558613"/>
    </source>
</evidence>
<dbReference type="SUPFAM" id="SSF52047">
    <property type="entry name" value="RNI-like"/>
    <property type="match status" value="1"/>
</dbReference>
<dbReference type="EMBL" id="JAYMGO010000004">
    <property type="protein sequence ID" value="KAL1276169.1"/>
    <property type="molecule type" value="Genomic_DNA"/>
</dbReference>
<dbReference type="Pfam" id="PF13765">
    <property type="entry name" value="PRY"/>
    <property type="match status" value="1"/>
</dbReference>
<reference evidence="4 5" key="1">
    <citation type="submission" date="2023-09" db="EMBL/GenBank/DDBJ databases">
        <authorList>
            <person name="Wang M."/>
        </authorList>
    </citation>
    <scope>NUCLEOTIDE SEQUENCE [LARGE SCALE GENOMIC DNA]</scope>
    <source>
        <strain evidence="4">GT-2023</strain>
        <tissue evidence="4">Liver</tissue>
    </source>
</reference>
<comment type="caution">
    <text evidence="4">The sequence shown here is derived from an EMBL/GenBank/DDBJ whole genome shotgun (WGS) entry which is preliminary data.</text>
</comment>
<evidence type="ECO:0000259" key="3">
    <source>
        <dbReference type="Pfam" id="PF13765"/>
    </source>
</evidence>
<dbReference type="SMART" id="SM00368">
    <property type="entry name" value="LRR_RI"/>
    <property type="match status" value="3"/>
</dbReference>
<dbReference type="InterPro" id="IPR032675">
    <property type="entry name" value="LRR_dom_sf"/>
</dbReference>
<dbReference type="PANTHER" id="PTHR24106">
    <property type="entry name" value="NACHT, LRR AND CARD DOMAINS-CONTAINING"/>
    <property type="match status" value="1"/>
</dbReference>
<proteinExistence type="predicted"/>
<keyword evidence="5" id="KW-1185">Reference proteome</keyword>
<dbReference type="InterPro" id="IPR051261">
    <property type="entry name" value="NLR"/>
</dbReference>
<protein>
    <recommendedName>
        <fullName evidence="3">SPRY-associated domain-containing protein</fullName>
    </recommendedName>
</protein>
<keyword evidence="1" id="KW-0433">Leucine-rich repeat</keyword>
<sequence>MDPRTRNNFLQYSKQLTLDLNTVNKHLRLCDRNRVITVYLFSRSLKEHLNLFICDISCSCNLKVFVVVLQTNTSTGSLVEIKLFKSIMDETQTSADEDFIPGCRLCECNLTTQSCGSFSSALQSSNFNILRELDLSNNDLKDSGVKLLSDGLKSPNCQLEILRLSGCMVTEKGCYYVFSALSSNPSHLRELDLSYNHPGDSGVKLLTEKLLDSTCSLDKLNVDHGGQSRITAGLKKYACFLTLDPNTANTKLKLSEENREVWRRHFAEVLDSCGEEEECLSYSSSRRQAGMYRCGHSDCVRGGQCSRVTPVYYAAP</sequence>
<dbReference type="Gene3D" id="3.80.10.10">
    <property type="entry name" value="Ribonuclease Inhibitor"/>
    <property type="match status" value="1"/>
</dbReference>
<evidence type="ECO:0000256" key="1">
    <source>
        <dbReference type="ARBA" id="ARBA00022614"/>
    </source>
</evidence>
<organism evidence="4 5">
    <name type="scientific">Cirrhinus molitorella</name>
    <name type="common">mud carp</name>
    <dbReference type="NCBI Taxonomy" id="172907"/>
    <lineage>
        <taxon>Eukaryota</taxon>
        <taxon>Metazoa</taxon>
        <taxon>Chordata</taxon>
        <taxon>Craniata</taxon>
        <taxon>Vertebrata</taxon>
        <taxon>Euteleostomi</taxon>
        <taxon>Actinopterygii</taxon>
        <taxon>Neopterygii</taxon>
        <taxon>Teleostei</taxon>
        <taxon>Ostariophysi</taxon>
        <taxon>Cypriniformes</taxon>
        <taxon>Cyprinidae</taxon>
        <taxon>Labeoninae</taxon>
        <taxon>Labeonini</taxon>
        <taxon>Cirrhinus</taxon>
    </lineage>
</organism>